<dbReference type="OMA" id="HANEICQ"/>
<dbReference type="eggNOG" id="KOG0870">
    <property type="taxonomic scope" value="Eukaryota"/>
</dbReference>
<evidence type="ECO:0000256" key="3">
    <source>
        <dbReference type="SAM" id="MobiDB-lite"/>
    </source>
</evidence>
<reference evidence="5" key="2">
    <citation type="submission" date="2024-10" db="UniProtKB">
        <authorList>
            <consortium name="EnsemblProtists"/>
        </authorList>
    </citation>
    <scope>IDENTIFICATION</scope>
</reference>
<reference evidence="6" key="1">
    <citation type="journal article" date="2013" name="Nature">
        <title>Pan genome of the phytoplankton Emiliania underpins its global distribution.</title>
        <authorList>
            <person name="Read B.A."/>
            <person name="Kegel J."/>
            <person name="Klute M.J."/>
            <person name="Kuo A."/>
            <person name="Lefebvre S.C."/>
            <person name="Maumus F."/>
            <person name="Mayer C."/>
            <person name="Miller J."/>
            <person name="Monier A."/>
            <person name="Salamov A."/>
            <person name="Young J."/>
            <person name="Aguilar M."/>
            <person name="Claverie J.M."/>
            <person name="Frickenhaus S."/>
            <person name="Gonzalez K."/>
            <person name="Herman E.K."/>
            <person name="Lin Y.C."/>
            <person name="Napier J."/>
            <person name="Ogata H."/>
            <person name="Sarno A.F."/>
            <person name="Shmutz J."/>
            <person name="Schroeder D."/>
            <person name="de Vargas C."/>
            <person name="Verret F."/>
            <person name="von Dassow P."/>
            <person name="Valentin K."/>
            <person name="Van de Peer Y."/>
            <person name="Wheeler G."/>
            <person name="Dacks J.B."/>
            <person name="Delwiche C.F."/>
            <person name="Dyhrman S.T."/>
            <person name="Glockner G."/>
            <person name="John U."/>
            <person name="Richards T."/>
            <person name="Worden A.Z."/>
            <person name="Zhang X."/>
            <person name="Grigoriev I.V."/>
            <person name="Allen A.E."/>
            <person name="Bidle K."/>
            <person name="Borodovsky M."/>
            <person name="Bowler C."/>
            <person name="Brownlee C."/>
            <person name="Cock J.M."/>
            <person name="Elias M."/>
            <person name="Gladyshev V.N."/>
            <person name="Groth M."/>
            <person name="Guda C."/>
            <person name="Hadaegh A."/>
            <person name="Iglesias-Rodriguez M.D."/>
            <person name="Jenkins J."/>
            <person name="Jones B.M."/>
            <person name="Lawson T."/>
            <person name="Leese F."/>
            <person name="Lindquist E."/>
            <person name="Lobanov A."/>
            <person name="Lomsadze A."/>
            <person name="Malik S.B."/>
            <person name="Marsh M.E."/>
            <person name="Mackinder L."/>
            <person name="Mock T."/>
            <person name="Mueller-Roeber B."/>
            <person name="Pagarete A."/>
            <person name="Parker M."/>
            <person name="Probert I."/>
            <person name="Quesneville H."/>
            <person name="Raines C."/>
            <person name="Rensing S.A."/>
            <person name="Riano-Pachon D.M."/>
            <person name="Richier S."/>
            <person name="Rokitta S."/>
            <person name="Shiraiwa Y."/>
            <person name="Soanes D.M."/>
            <person name="van der Giezen M."/>
            <person name="Wahlund T.M."/>
            <person name="Williams B."/>
            <person name="Wilson W."/>
            <person name="Wolfe G."/>
            <person name="Wurch L.L."/>
        </authorList>
    </citation>
    <scope>NUCLEOTIDE SEQUENCE</scope>
</reference>
<dbReference type="AlphaFoldDB" id="A0A0D3JR60"/>
<dbReference type="EnsemblProtists" id="EOD25995">
    <property type="protein sequence ID" value="EOD25995"/>
    <property type="gene ID" value="EMIHUDRAFT_237274"/>
</dbReference>
<dbReference type="PANTHER" id="PTHR46172">
    <property type="entry name" value="DNA POLYMERASE EPSILON SUBUNIT 3"/>
    <property type="match status" value="1"/>
</dbReference>
<organism evidence="5 6">
    <name type="scientific">Emiliania huxleyi (strain CCMP1516)</name>
    <dbReference type="NCBI Taxonomy" id="280463"/>
    <lineage>
        <taxon>Eukaryota</taxon>
        <taxon>Haptista</taxon>
        <taxon>Haptophyta</taxon>
        <taxon>Prymnesiophyceae</taxon>
        <taxon>Isochrysidales</taxon>
        <taxon>Noelaerhabdaceae</taxon>
        <taxon>Emiliania</taxon>
    </lineage>
</organism>
<keyword evidence="6" id="KW-1185">Reference proteome</keyword>
<dbReference type="SUPFAM" id="SSF47113">
    <property type="entry name" value="Histone-fold"/>
    <property type="match status" value="1"/>
</dbReference>
<sequence>MPAEAQQASPADGKAAAGSGGQQTTLGKRPAESGAVAPLPSNMALPNAVVQRLIKSKLPDGVMLHKDARAAFNKSTSIFILMLTTIASDISREAKRSTVTGQDELEFDDLVEQLEVCLAAFREADKARTLAQRAKRAKTSGAAVRIQ</sequence>
<dbReference type="Pfam" id="PF00808">
    <property type="entry name" value="CBFD_NFYB_HMF"/>
    <property type="match status" value="1"/>
</dbReference>
<feature type="region of interest" description="Disordered" evidence="3">
    <location>
        <begin position="1"/>
        <end position="41"/>
    </location>
</feature>
<name>A0A0D3JR60_EMIH1</name>
<dbReference type="InterPro" id="IPR009072">
    <property type="entry name" value="Histone-fold"/>
</dbReference>
<dbReference type="GeneID" id="17271539"/>
<dbReference type="Gene3D" id="1.10.20.10">
    <property type="entry name" value="Histone, subunit A"/>
    <property type="match status" value="1"/>
</dbReference>
<evidence type="ECO:0000259" key="4">
    <source>
        <dbReference type="Pfam" id="PF00808"/>
    </source>
</evidence>
<dbReference type="GO" id="GO:0006974">
    <property type="term" value="P:DNA damage response"/>
    <property type="evidence" value="ECO:0007669"/>
    <property type="project" value="TreeGrafter"/>
</dbReference>
<accession>A0A0D3JR60</accession>
<dbReference type="GO" id="GO:0008623">
    <property type="term" value="C:CHRAC"/>
    <property type="evidence" value="ECO:0007669"/>
    <property type="project" value="TreeGrafter"/>
</dbReference>
<dbReference type="GO" id="GO:0031507">
    <property type="term" value="P:heterochromatin formation"/>
    <property type="evidence" value="ECO:0007669"/>
    <property type="project" value="TreeGrafter"/>
</dbReference>
<dbReference type="CDD" id="cd22928">
    <property type="entry name" value="HFD_POLE3_DPB4"/>
    <property type="match status" value="1"/>
</dbReference>
<dbReference type="PANTHER" id="PTHR46172:SF1">
    <property type="entry name" value="DNA POLYMERASE EPSILON SUBUNIT 3"/>
    <property type="match status" value="1"/>
</dbReference>
<dbReference type="HOGENOM" id="CLU_1771550_0_0_1"/>
<protein>
    <recommendedName>
        <fullName evidence="4">Transcription factor CBF/NF-Y/archaeal histone domain-containing protein</fullName>
    </recommendedName>
</protein>
<evidence type="ECO:0000313" key="5">
    <source>
        <dbReference type="EnsemblProtists" id="EOD25995"/>
    </source>
</evidence>
<evidence type="ECO:0000256" key="1">
    <source>
        <dbReference type="ARBA" id="ARBA00004123"/>
    </source>
</evidence>
<comment type="subcellular location">
    <subcellularLocation>
        <location evidence="1">Nucleus</location>
    </subcellularLocation>
</comment>
<dbReference type="GO" id="GO:0006272">
    <property type="term" value="P:leading strand elongation"/>
    <property type="evidence" value="ECO:0007669"/>
    <property type="project" value="TreeGrafter"/>
</dbReference>
<dbReference type="GO" id="GO:0031490">
    <property type="term" value="F:chromatin DNA binding"/>
    <property type="evidence" value="ECO:0007669"/>
    <property type="project" value="TreeGrafter"/>
</dbReference>
<dbReference type="InterPro" id="IPR051377">
    <property type="entry name" value="DNA_Pol-Epsilon_Subunit"/>
</dbReference>
<dbReference type="Proteomes" id="UP000013827">
    <property type="component" value="Unassembled WGS sequence"/>
</dbReference>
<feature type="domain" description="Transcription factor CBF/NF-Y/archaeal histone" evidence="4">
    <location>
        <begin position="44"/>
        <end position="103"/>
    </location>
</feature>
<dbReference type="STRING" id="2903.R1EH56"/>
<proteinExistence type="predicted"/>
<evidence type="ECO:0000313" key="6">
    <source>
        <dbReference type="Proteomes" id="UP000013827"/>
    </source>
</evidence>
<dbReference type="PaxDb" id="2903-EOD25995"/>
<dbReference type="InterPro" id="IPR003958">
    <property type="entry name" value="CBFA_NFYB_domain"/>
</dbReference>
<keyword evidence="2" id="KW-0539">Nucleus</keyword>
<dbReference type="GO" id="GO:0008622">
    <property type="term" value="C:epsilon DNA polymerase complex"/>
    <property type="evidence" value="ECO:0007669"/>
    <property type="project" value="TreeGrafter"/>
</dbReference>
<dbReference type="RefSeq" id="XP_005778424.1">
    <property type="nucleotide sequence ID" value="XM_005778367.1"/>
</dbReference>
<evidence type="ECO:0000256" key="2">
    <source>
        <dbReference type="ARBA" id="ARBA00023242"/>
    </source>
</evidence>
<dbReference type="GO" id="GO:0046982">
    <property type="term" value="F:protein heterodimerization activity"/>
    <property type="evidence" value="ECO:0007669"/>
    <property type="project" value="InterPro"/>
</dbReference>
<dbReference type="KEGG" id="ehx:EMIHUDRAFT_237274"/>